<dbReference type="Gene3D" id="1.10.1510.10">
    <property type="entry name" value="Uncharacterised protein YqeY/AIM41 PF09424, N-terminal domain"/>
    <property type="match status" value="1"/>
</dbReference>
<sequence length="120" mass="12747">MADLPRRLRDDLTAALRARDKDAVRVLRTALAAIANAEAQPEVDETPTSLRSEGVIAGASEGLGSADVARKELGPDDVVAIVRAERDDRLASADDLEGRRAGEAAKALRADAALLDRYLD</sequence>
<evidence type="ECO:0008006" key="3">
    <source>
        <dbReference type="Google" id="ProtNLM"/>
    </source>
</evidence>
<dbReference type="EMBL" id="JBHSRJ010000002">
    <property type="protein sequence ID" value="MFC6042069.1"/>
    <property type="molecule type" value="Genomic_DNA"/>
</dbReference>
<gene>
    <name evidence="1" type="ORF">ACFPYL_03245</name>
</gene>
<dbReference type="InterPro" id="IPR042184">
    <property type="entry name" value="YqeY/Aim41_N"/>
</dbReference>
<dbReference type="Proteomes" id="UP001596135">
    <property type="component" value="Unassembled WGS sequence"/>
</dbReference>
<organism evidence="1 2">
    <name type="scientific">Nocardioides hankookensis</name>
    <dbReference type="NCBI Taxonomy" id="443157"/>
    <lineage>
        <taxon>Bacteria</taxon>
        <taxon>Bacillati</taxon>
        <taxon>Actinomycetota</taxon>
        <taxon>Actinomycetes</taxon>
        <taxon>Propionibacteriales</taxon>
        <taxon>Nocardioidaceae</taxon>
        <taxon>Nocardioides</taxon>
    </lineage>
</organism>
<dbReference type="RefSeq" id="WP_379150284.1">
    <property type="nucleotide sequence ID" value="NZ_JBHSRJ010000002.1"/>
</dbReference>
<comment type="caution">
    <text evidence="1">The sequence shown here is derived from an EMBL/GenBank/DDBJ whole genome shotgun (WGS) entry which is preliminary data.</text>
</comment>
<accession>A0ABW1LF14</accession>
<reference evidence="2" key="1">
    <citation type="journal article" date="2019" name="Int. J. Syst. Evol. Microbiol.">
        <title>The Global Catalogue of Microorganisms (GCM) 10K type strain sequencing project: providing services to taxonomists for standard genome sequencing and annotation.</title>
        <authorList>
            <consortium name="The Broad Institute Genomics Platform"/>
            <consortium name="The Broad Institute Genome Sequencing Center for Infectious Disease"/>
            <person name="Wu L."/>
            <person name="Ma J."/>
        </authorList>
    </citation>
    <scope>NUCLEOTIDE SEQUENCE [LARGE SCALE GENOMIC DNA]</scope>
    <source>
        <strain evidence="2">CCUG 54522</strain>
    </source>
</reference>
<proteinExistence type="predicted"/>
<evidence type="ECO:0000313" key="2">
    <source>
        <dbReference type="Proteomes" id="UP001596135"/>
    </source>
</evidence>
<protein>
    <recommendedName>
        <fullName evidence="3">GatB/YqeY domain-containing protein</fullName>
    </recommendedName>
</protein>
<name>A0ABW1LF14_9ACTN</name>
<keyword evidence="2" id="KW-1185">Reference proteome</keyword>
<evidence type="ECO:0000313" key="1">
    <source>
        <dbReference type="EMBL" id="MFC6042069.1"/>
    </source>
</evidence>